<organism evidence="4">
    <name type="scientific">Caenorhabditis brenneri</name>
    <name type="common">Nematode worm</name>
    <dbReference type="NCBI Taxonomy" id="135651"/>
    <lineage>
        <taxon>Eukaryota</taxon>
        <taxon>Metazoa</taxon>
        <taxon>Ecdysozoa</taxon>
        <taxon>Nematoda</taxon>
        <taxon>Chromadorea</taxon>
        <taxon>Rhabditida</taxon>
        <taxon>Rhabditina</taxon>
        <taxon>Rhabditomorpha</taxon>
        <taxon>Rhabditoidea</taxon>
        <taxon>Rhabditidae</taxon>
        <taxon>Peloderinae</taxon>
        <taxon>Caenorhabditis</taxon>
    </lineage>
</organism>
<feature type="compositionally biased region" description="Basic residues" evidence="2">
    <location>
        <begin position="63"/>
        <end position="73"/>
    </location>
</feature>
<dbReference type="PANTHER" id="PTHR23123">
    <property type="entry name" value="PHD/F-BOX CONTAINING PROTEIN"/>
    <property type="match status" value="1"/>
</dbReference>
<sequence length="355" mass="40721">MTISVTIANRAQWSANPDIEMKLVLKRAYFKPGFIYTINGLNPVDNQKQLLTDSDHPASQCARSRRPVARRQQNRPIARVRSPVPVLSTSPPVCYAPVPYYHAPMPYYVPYHNQPYLPPLANYHPVPVQVAQPLFDPVVEDPEVEEVENIPDGLDEDIHFDAFESLCRKLPGHDLTTMLKFQGEKHLFSAKNTPENIEVFKKYEKNFYNYKWIGELLAGQWRRGVFEKGSTIFIPGSYIHFVWTQKDNIMIGGNFLMESNLEQQFKKRELSNKTWKFSASPNLTKKNYKTTADIGHLLSMTNVCLKKLNPAIESLPYQEKQEKRKRSMSSTSGSAPSKKSESSYLLSIFIFISQL</sequence>
<dbReference type="GO" id="GO:0046872">
    <property type="term" value="F:metal ion binding"/>
    <property type="evidence" value="ECO:0007669"/>
    <property type="project" value="UniProtKB-KW"/>
</dbReference>
<dbReference type="AlphaFoldDB" id="G0NS35"/>
<evidence type="ECO:0000256" key="2">
    <source>
        <dbReference type="SAM" id="MobiDB-lite"/>
    </source>
</evidence>
<dbReference type="OrthoDB" id="5876800at2759"/>
<dbReference type="InParanoid" id="G0NS35"/>
<accession>G0NS35</accession>
<evidence type="ECO:0000313" key="4">
    <source>
        <dbReference type="Proteomes" id="UP000008068"/>
    </source>
</evidence>
<feature type="compositionally biased region" description="Low complexity" evidence="2">
    <location>
        <begin position="328"/>
        <end position="341"/>
    </location>
</feature>
<dbReference type="HOGENOM" id="CLU_781253_0_0_1"/>
<dbReference type="Proteomes" id="UP000008068">
    <property type="component" value="Unassembled WGS sequence"/>
</dbReference>
<feature type="region of interest" description="Disordered" evidence="2">
    <location>
        <begin position="316"/>
        <end position="341"/>
    </location>
</feature>
<keyword evidence="1" id="KW-0479">Metal-binding</keyword>
<dbReference type="SUPFAM" id="SSF51197">
    <property type="entry name" value="Clavaminate synthase-like"/>
    <property type="match status" value="1"/>
</dbReference>
<dbReference type="Gene3D" id="2.60.120.650">
    <property type="entry name" value="Cupin"/>
    <property type="match status" value="1"/>
</dbReference>
<dbReference type="STRING" id="135651.G0NS35"/>
<feature type="region of interest" description="Disordered" evidence="2">
    <location>
        <begin position="53"/>
        <end position="75"/>
    </location>
</feature>
<proteinExistence type="predicted"/>
<dbReference type="InterPro" id="IPR050690">
    <property type="entry name" value="JHDM1_Histone_Demethylase"/>
</dbReference>
<reference evidence="4" key="1">
    <citation type="submission" date="2011-07" db="EMBL/GenBank/DDBJ databases">
        <authorList>
            <consortium name="Caenorhabditis brenneri Sequencing and Analysis Consortium"/>
            <person name="Wilson R.K."/>
        </authorList>
    </citation>
    <scope>NUCLEOTIDE SEQUENCE [LARGE SCALE GENOMIC DNA]</scope>
    <source>
        <strain evidence="4">PB2801</strain>
    </source>
</reference>
<gene>
    <name evidence="3" type="ORF">CAEBREN_04719</name>
</gene>
<dbReference type="EMBL" id="GL379935">
    <property type="protein sequence ID" value="EGT36467.1"/>
    <property type="molecule type" value="Genomic_DNA"/>
</dbReference>
<name>G0NS35_CAEBE</name>
<dbReference type="eggNOG" id="KOG1633">
    <property type="taxonomic scope" value="Eukaryota"/>
</dbReference>
<evidence type="ECO:0008006" key="5">
    <source>
        <dbReference type="Google" id="ProtNLM"/>
    </source>
</evidence>
<keyword evidence="4" id="KW-1185">Reference proteome</keyword>
<evidence type="ECO:0000313" key="3">
    <source>
        <dbReference type="EMBL" id="EGT36467.1"/>
    </source>
</evidence>
<protein>
    <recommendedName>
        <fullName evidence="5">JmjC domain-containing protein</fullName>
    </recommendedName>
</protein>
<evidence type="ECO:0000256" key="1">
    <source>
        <dbReference type="ARBA" id="ARBA00022723"/>
    </source>
</evidence>